<dbReference type="Proteomes" id="UP000198908">
    <property type="component" value="Unassembled WGS sequence"/>
</dbReference>
<accession>A0A1G7BUM7</accession>
<sequence>MPNPIATLGTPTTHGGVVVSCAPGAMIDGRLAACVGDQTVCPMQGPGVITSGSMPTINGRQVAHHGSSTSCGATLIVPGAGPTV</sequence>
<dbReference type="InterPro" id="IPR008727">
    <property type="entry name" value="PAAR_motif"/>
</dbReference>
<organism evidence="1 2">
    <name type="scientific">Paraburkholderia lycopersici</name>
    <dbReference type="NCBI Taxonomy" id="416944"/>
    <lineage>
        <taxon>Bacteria</taxon>
        <taxon>Pseudomonadati</taxon>
        <taxon>Pseudomonadota</taxon>
        <taxon>Betaproteobacteria</taxon>
        <taxon>Burkholderiales</taxon>
        <taxon>Burkholderiaceae</taxon>
        <taxon>Paraburkholderia</taxon>
    </lineage>
</organism>
<proteinExistence type="predicted"/>
<reference evidence="2" key="1">
    <citation type="submission" date="2016-09" db="EMBL/GenBank/DDBJ databases">
        <authorList>
            <person name="Varghese N."/>
            <person name="Submissions S."/>
        </authorList>
    </citation>
    <scope>NUCLEOTIDE SEQUENCE [LARGE SCALE GENOMIC DNA]</scope>
    <source>
        <strain evidence="2">TNe-862</strain>
    </source>
</reference>
<protein>
    <submittedName>
        <fullName evidence="1">Zn-binding Pro-Ala-Ala-Arg (PAAR) domain-containing protein, incolved in TypeVI secretion</fullName>
    </submittedName>
</protein>
<name>A0A1G7BUM7_9BURK</name>
<evidence type="ECO:0000313" key="2">
    <source>
        <dbReference type="Proteomes" id="UP000198908"/>
    </source>
</evidence>
<gene>
    <name evidence="1" type="ORF">SAMN05421548_1413</name>
</gene>
<dbReference type="Gene3D" id="2.60.200.60">
    <property type="match status" value="1"/>
</dbReference>
<dbReference type="OrthoDB" id="8565659at2"/>
<dbReference type="AlphaFoldDB" id="A0A1G7BUM7"/>
<dbReference type="CDD" id="cd14744">
    <property type="entry name" value="PAAR_CT_2"/>
    <property type="match status" value="1"/>
</dbReference>
<dbReference type="EMBL" id="FMYQ01000041">
    <property type="protein sequence ID" value="SDE29895.1"/>
    <property type="molecule type" value="Genomic_DNA"/>
</dbReference>
<dbReference type="RefSeq" id="WP_092005444.1">
    <property type="nucleotide sequence ID" value="NZ_FMYQ01000041.1"/>
</dbReference>
<dbReference type="Pfam" id="PF05488">
    <property type="entry name" value="PAAR_motif"/>
    <property type="match status" value="1"/>
</dbReference>
<evidence type="ECO:0000313" key="1">
    <source>
        <dbReference type="EMBL" id="SDE29895.1"/>
    </source>
</evidence>
<keyword evidence="2" id="KW-1185">Reference proteome</keyword>
<dbReference type="STRING" id="416944.SAMN05421548_1413"/>